<accession>A0AC61NNE7</accession>
<dbReference type="Proteomes" id="UP000826212">
    <property type="component" value="Chromosome"/>
</dbReference>
<keyword evidence="2" id="KW-1185">Reference proteome</keyword>
<sequence length="492" mass="54941">MRDRTVRFVLPLVIILLFSYHKGLSQELTLYFMDGVPQAGDFNPAHYPYTGVGYIGVPGLGRLDVGARTNGIRYSDIFRKGTGERKDSLVLDMNSFYDATKEYNYLYQESSVSLLSYGFRAGDNVFMMDISTRNIAYGFYDKSLMDILYKGNGAFDTPVSNGIQTLNTKEMGFEAYQFNQIAIGYSRGYNDQIVIGFRVKFLAGLSALKLDDMRFEVQTKEDGTLLEIKPEGVLSGAGPLEYTVKDDPGKVDENGFPQQYLAGVGLPTFNAAYFTNMSNYGGAFDLGVEYKYNHQLVFGASIMDLGFIRWSQEVNSFEQQGSFKYTGVDISNGFNENAPGYEDPSNAFSSIKDSVTNSFRFHPSGNVFKSVLPMKAYFSVGYRPNWWLTLGAISRVRFQNWKPCFSSTITAGTLIGEWLNISTSYSYIEGSYDNVGLGLATRTGPIQFYLATDNILPLFKASDMHGASCRFGINIILGLNKYGSDNFDDYDL</sequence>
<protein>
    <submittedName>
        <fullName evidence="1">Uncharacterized protein</fullName>
    </submittedName>
</protein>
<evidence type="ECO:0000313" key="2">
    <source>
        <dbReference type="Proteomes" id="UP000826212"/>
    </source>
</evidence>
<organism evidence="1 2">
    <name type="scientific">Halosquirtibacter laminarini</name>
    <dbReference type="NCBI Taxonomy" id="3374600"/>
    <lineage>
        <taxon>Bacteria</taxon>
        <taxon>Pseudomonadati</taxon>
        <taxon>Bacteroidota</taxon>
        <taxon>Bacteroidia</taxon>
        <taxon>Marinilabiliales</taxon>
        <taxon>Prolixibacteraceae</taxon>
        <taxon>Halosquirtibacter</taxon>
    </lineage>
</organism>
<name>A0AC61NNE7_9BACT</name>
<proteinExistence type="predicted"/>
<evidence type="ECO:0000313" key="1">
    <source>
        <dbReference type="EMBL" id="QZE13789.1"/>
    </source>
</evidence>
<dbReference type="EMBL" id="CP081303">
    <property type="protein sequence ID" value="QZE13789.1"/>
    <property type="molecule type" value="Genomic_DNA"/>
</dbReference>
<reference evidence="1" key="1">
    <citation type="submission" date="2021-08" db="EMBL/GenBank/DDBJ databases">
        <title>Novel anaerobic bacterium isolated from sea squirt in East Sea, Republic of Korea.</title>
        <authorList>
            <person name="Nguyen T.H."/>
            <person name="Li Z."/>
            <person name="Lee Y.-J."/>
            <person name="Ko J."/>
            <person name="Kim S.-G."/>
        </authorList>
    </citation>
    <scope>NUCLEOTIDE SEQUENCE</scope>
    <source>
        <strain evidence="1">KCTC 25031</strain>
    </source>
</reference>
<gene>
    <name evidence="1" type="ORF">K4L44_14675</name>
</gene>